<name>A0A9D1R8N7_9FIRM</name>
<dbReference type="SMART" id="SM00448">
    <property type="entry name" value="REC"/>
    <property type="match status" value="1"/>
</dbReference>
<evidence type="ECO:0000256" key="2">
    <source>
        <dbReference type="ARBA" id="ARBA00022553"/>
    </source>
</evidence>
<dbReference type="InterPro" id="IPR001789">
    <property type="entry name" value="Sig_transdc_resp-reg_receiver"/>
</dbReference>
<dbReference type="PROSITE" id="PS51755">
    <property type="entry name" value="OMPR_PHOB"/>
    <property type="match status" value="1"/>
</dbReference>
<evidence type="ECO:0000256" key="4">
    <source>
        <dbReference type="ARBA" id="ARBA00023015"/>
    </source>
</evidence>
<evidence type="ECO:0000256" key="9">
    <source>
        <dbReference type="PROSITE-ProRule" id="PRU01091"/>
    </source>
</evidence>
<dbReference type="Proteomes" id="UP000824265">
    <property type="component" value="Unassembled WGS sequence"/>
</dbReference>
<dbReference type="PANTHER" id="PTHR48111:SF1">
    <property type="entry name" value="TWO-COMPONENT RESPONSE REGULATOR ORR33"/>
    <property type="match status" value="1"/>
</dbReference>
<reference evidence="12" key="2">
    <citation type="submission" date="2021-04" db="EMBL/GenBank/DDBJ databases">
        <authorList>
            <person name="Gilroy R."/>
        </authorList>
    </citation>
    <scope>NUCLEOTIDE SEQUENCE</scope>
    <source>
        <strain evidence="12">CHK195-6426</strain>
    </source>
</reference>
<dbReference type="SUPFAM" id="SSF46894">
    <property type="entry name" value="C-terminal effector domain of the bipartite response regulators"/>
    <property type="match status" value="1"/>
</dbReference>
<dbReference type="InterPro" id="IPR036388">
    <property type="entry name" value="WH-like_DNA-bd_sf"/>
</dbReference>
<keyword evidence="5 9" id="KW-0238">DNA-binding</keyword>
<dbReference type="PANTHER" id="PTHR48111">
    <property type="entry name" value="REGULATOR OF RPOS"/>
    <property type="match status" value="1"/>
</dbReference>
<dbReference type="SUPFAM" id="SSF52172">
    <property type="entry name" value="CheY-like"/>
    <property type="match status" value="1"/>
</dbReference>
<keyword evidence="2 8" id="KW-0597">Phosphoprotein</keyword>
<protein>
    <recommendedName>
        <fullName evidence="1">Stage 0 sporulation protein A homolog</fullName>
    </recommendedName>
</protein>
<evidence type="ECO:0000259" key="11">
    <source>
        <dbReference type="PROSITE" id="PS51755"/>
    </source>
</evidence>
<dbReference type="InterPro" id="IPR039420">
    <property type="entry name" value="WalR-like"/>
</dbReference>
<comment type="caution">
    <text evidence="12">The sequence shown here is derived from an EMBL/GenBank/DDBJ whole genome shotgun (WGS) entry which is preliminary data.</text>
</comment>
<dbReference type="CDD" id="cd00383">
    <property type="entry name" value="trans_reg_C"/>
    <property type="match status" value="1"/>
</dbReference>
<dbReference type="InterPro" id="IPR011006">
    <property type="entry name" value="CheY-like_superfamily"/>
</dbReference>
<dbReference type="PROSITE" id="PS50110">
    <property type="entry name" value="RESPONSE_REGULATORY"/>
    <property type="match status" value="1"/>
</dbReference>
<evidence type="ECO:0000256" key="3">
    <source>
        <dbReference type="ARBA" id="ARBA00023012"/>
    </source>
</evidence>
<evidence type="ECO:0000256" key="5">
    <source>
        <dbReference type="ARBA" id="ARBA00023125"/>
    </source>
</evidence>
<feature type="modified residue" description="4-aspartylphosphate" evidence="8">
    <location>
        <position position="52"/>
    </location>
</feature>
<dbReference type="Gene3D" id="1.10.10.10">
    <property type="entry name" value="Winged helix-like DNA-binding domain superfamily/Winged helix DNA-binding domain"/>
    <property type="match status" value="1"/>
</dbReference>
<evidence type="ECO:0000259" key="10">
    <source>
        <dbReference type="PROSITE" id="PS50110"/>
    </source>
</evidence>
<keyword evidence="6" id="KW-0804">Transcription</keyword>
<dbReference type="InterPro" id="IPR001867">
    <property type="entry name" value="OmpR/PhoB-type_DNA-bd"/>
</dbReference>
<dbReference type="GO" id="GO:0006355">
    <property type="term" value="P:regulation of DNA-templated transcription"/>
    <property type="evidence" value="ECO:0007669"/>
    <property type="project" value="InterPro"/>
</dbReference>
<dbReference type="InterPro" id="IPR016032">
    <property type="entry name" value="Sig_transdc_resp-reg_C-effctor"/>
</dbReference>
<comment type="function">
    <text evidence="7">May play the central regulatory role in sporulation. It may be an element of the effector pathway responsible for the activation of sporulation genes in response to nutritional stress. Spo0A may act in concert with spo0H (a sigma factor) to control the expression of some genes that are critical to the sporulation process.</text>
</comment>
<dbReference type="Gene3D" id="3.40.50.2300">
    <property type="match status" value="1"/>
</dbReference>
<dbReference type="Pfam" id="PF00486">
    <property type="entry name" value="Trans_reg_C"/>
    <property type="match status" value="1"/>
</dbReference>
<evidence type="ECO:0000256" key="7">
    <source>
        <dbReference type="ARBA" id="ARBA00024867"/>
    </source>
</evidence>
<reference evidence="12" key="1">
    <citation type="journal article" date="2021" name="PeerJ">
        <title>Extensive microbial diversity within the chicken gut microbiome revealed by metagenomics and culture.</title>
        <authorList>
            <person name="Gilroy R."/>
            <person name="Ravi A."/>
            <person name="Getino M."/>
            <person name="Pursley I."/>
            <person name="Horton D.L."/>
            <person name="Alikhan N.F."/>
            <person name="Baker D."/>
            <person name="Gharbi K."/>
            <person name="Hall N."/>
            <person name="Watson M."/>
            <person name="Adriaenssens E.M."/>
            <person name="Foster-Nyarko E."/>
            <person name="Jarju S."/>
            <person name="Secka A."/>
            <person name="Antonio M."/>
            <person name="Oren A."/>
            <person name="Chaudhuri R.R."/>
            <person name="La Ragione R."/>
            <person name="Hildebrand F."/>
            <person name="Pallen M.J."/>
        </authorList>
    </citation>
    <scope>NUCLEOTIDE SEQUENCE</scope>
    <source>
        <strain evidence="12">CHK195-6426</strain>
    </source>
</reference>
<sequence>MNQILLLEDDEALGRGIGMALETPDCTVTCCGTLRQAADLLLKQRFELLILDINLPDGSGLELLQSLRKEGNQTPVILLTANDLELDGFVFDFSRLEFSKDGTPIELSKTEQRLLRLLVENRGRTLPRDLLLERVWDGGEFVDENALSVAVRRLRAKLGEAPIKTVYGVGYAWEVGK</sequence>
<organism evidence="12 13">
    <name type="scientific">Candidatus Acetatifactor stercoripullorum</name>
    <dbReference type="NCBI Taxonomy" id="2838414"/>
    <lineage>
        <taxon>Bacteria</taxon>
        <taxon>Bacillati</taxon>
        <taxon>Bacillota</taxon>
        <taxon>Clostridia</taxon>
        <taxon>Lachnospirales</taxon>
        <taxon>Lachnospiraceae</taxon>
        <taxon>Acetatifactor</taxon>
    </lineage>
</organism>
<dbReference type="GO" id="GO:0000976">
    <property type="term" value="F:transcription cis-regulatory region binding"/>
    <property type="evidence" value="ECO:0007669"/>
    <property type="project" value="TreeGrafter"/>
</dbReference>
<dbReference type="Pfam" id="PF00072">
    <property type="entry name" value="Response_reg"/>
    <property type="match status" value="1"/>
</dbReference>
<evidence type="ECO:0000256" key="6">
    <source>
        <dbReference type="ARBA" id="ARBA00023163"/>
    </source>
</evidence>
<dbReference type="GO" id="GO:0005829">
    <property type="term" value="C:cytosol"/>
    <property type="evidence" value="ECO:0007669"/>
    <property type="project" value="TreeGrafter"/>
</dbReference>
<proteinExistence type="predicted"/>
<evidence type="ECO:0000256" key="1">
    <source>
        <dbReference type="ARBA" id="ARBA00018672"/>
    </source>
</evidence>
<feature type="DNA-binding region" description="OmpR/PhoB-type" evidence="9">
    <location>
        <begin position="81"/>
        <end position="175"/>
    </location>
</feature>
<feature type="domain" description="Response regulatory" evidence="10">
    <location>
        <begin position="3"/>
        <end position="115"/>
    </location>
</feature>
<dbReference type="AlphaFoldDB" id="A0A9D1R8N7"/>
<gene>
    <name evidence="12" type="ORF">H9742_13555</name>
</gene>
<feature type="domain" description="OmpR/PhoB-type" evidence="11">
    <location>
        <begin position="81"/>
        <end position="175"/>
    </location>
</feature>
<accession>A0A9D1R8N7</accession>
<dbReference type="SMART" id="SM00862">
    <property type="entry name" value="Trans_reg_C"/>
    <property type="match status" value="1"/>
</dbReference>
<keyword evidence="3" id="KW-0902">Two-component regulatory system</keyword>
<evidence type="ECO:0000313" key="12">
    <source>
        <dbReference type="EMBL" id="HIW82523.1"/>
    </source>
</evidence>
<keyword evidence="4" id="KW-0805">Transcription regulation</keyword>
<dbReference type="GO" id="GO:0000156">
    <property type="term" value="F:phosphorelay response regulator activity"/>
    <property type="evidence" value="ECO:0007669"/>
    <property type="project" value="TreeGrafter"/>
</dbReference>
<evidence type="ECO:0000313" key="13">
    <source>
        <dbReference type="Proteomes" id="UP000824265"/>
    </source>
</evidence>
<dbReference type="GO" id="GO:0032993">
    <property type="term" value="C:protein-DNA complex"/>
    <property type="evidence" value="ECO:0007669"/>
    <property type="project" value="TreeGrafter"/>
</dbReference>
<evidence type="ECO:0000256" key="8">
    <source>
        <dbReference type="PROSITE-ProRule" id="PRU00169"/>
    </source>
</evidence>
<dbReference type="EMBL" id="DXGH01000073">
    <property type="protein sequence ID" value="HIW82523.1"/>
    <property type="molecule type" value="Genomic_DNA"/>
</dbReference>